<reference evidence="7 8" key="1">
    <citation type="journal article" date="2016" name="Environ. Microbiol.">
        <title>Genomic resolution of a cold subsurface aquifer community provides metabolic insights for novel microbes adapted to high CO concentrations.</title>
        <authorList>
            <person name="Probst A.J."/>
            <person name="Castelle C.J."/>
            <person name="Singh A."/>
            <person name="Brown C.T."/>
            <person name="Anantharaman K."/>
            <person name="Sharon I."/>
            <person name="Hug L.A."/>
            <person name="Burstein D."/>
            <person name="Emerson J.B."/>
            <person name="Thomas B.C."/>
            <person name="Banfield J.F."/>
        </authorList>
    </citation>
    <scope>NUCLEOTIDE SEQUENCE [LARGE SCALE GENOMIC DNA]</scope>
    <source>
        <strain evidence="7">CG1_02_47_37</strain>
    </source>
</reference>
<evidence type="ECO:0000256" key="4">
    <source>
        <dbReference type="ARBA" id="ARBA00023152"/>
    </source>
</evidence>
<dbReference type="Pfam" id="PF00274">
    <property type="entry name" value="Glycolytic"/>
    <property type="match status" value="1"/>
</dbReference>
<comment type="pathway">
    <text evidence="1">Carbohydrate degradation; glycolysis; D-glyceraldehyde 3-phosphate and glycerone phosphate from D-glucose: step 4/4.</text>
</comment>
<gene>
    <name evidence="7" type="ORF">AUJ59_01340</name>
</gene>
<dbReference type="STRING" id="1805034.AUJ59_01340"/>
<dbReference type="Proteomes" id="UP000183144">
    <property type="component" value="Unassembled WGS sequence"/>
</dbReference>
<evidence type="ECO:0000256" key="6">
    <source>
        <dbReference type="ARBA" id="ARBA00029799"/>
    </source>
</evidence>
<keyword evidence="5" id="KW-0456">Lyase</keyword>
<protein>
    <recommendedName>
        <fullName evidence="3">fructose-bisphosphate aldolase</fullName>
        <ecNumber evidence="3">4.1.2.13</ecNumber>
    </recommendedName>
    <alternativeName>
        <fullName evidence="6">Fructose-bisphosphate aldolase class I</fullName>
    </alternativeName>
</protein>
<evidence type="ECO:0000313" key="7">
    <source>
        <dbReference type="EMBL" id="OIN89520.1"/>
    </source>
</evidence>
<dbReference type="AlphaFoldDB" id="A0A1J4RR57"/>
<organism evidence="7 8">
    <name type="scientific">Candidatus Beckwithbacteria bacterium CG1_02_47_37</name>
    <dbReference type="NCBI Taxonomy" id="1805034"/>
    <lineage>
        <taxon>Bacteria</taxon>
        <taxon>Candidatus Beckwithiibacteriota</taxon>
    </lineage>
</organism>
<dbReference type="SUPFAM" id="SSF51569">
    <property type="entry name" value="Aldolase"/>
    <property type="match status" value="1"/>
</dbReference>
<dbReference type="EC" id="4.1.2.13" evidence="3"/>
<keyword evidence="4" id="KW-0324">Glycolysis</keyword>
<dbReference type="EMBL" id="MNUI01000026">
    <property type="protein sequence ID" value="OIN89520.1"/>
    <property type="molecule type" value="Genomic_DNA"/>
</dbReference>
<evidence type="ECO:0000256" key="2">
    <source>
        <dbReference type="ARBA" id="ARBA00010387"/>
    </source>
</evidence>
<dbReference type="PANTHER" id="PTHR11627">
    <property type="entry name" value="FRUCTOSE-BISPHOSPHATE ALDOLASE"/>
    <property type="match status" value="1"/>
</dbReference>
<dbReference type="GO" id="GO:0004332">
    <property type="term" value="F:fructose-bisphosphate aldolase activity"/>
    <property type="evidence" value="ECO:0007669"/>
    <property type="project" value="UniProtKB-EC"/>
</dbReference>
<dbReference type="GO" id="GO:0006096">
    <property type="term" value="P:glycolytic process"/>
    <property type="evidence" value="ECO:0007669"/>
    <property type="project" value="UniProtKB-UniPathway"/>
</dbReference>
<dbReference type="UniPathway" id="UPA00109">
    <property type="reaction ID" value="UER00183"/>
</dbReference>
<name>A0A1J4RR57_9BACT</name>
<accession>A0A1J4RR57</accession>
<comment type="similarity">
    <text evidence="2">Belongs to the class I fructose-bisphosphate aldolase family.</text>
</comment>
<evidence type="ECO:0000256" key="3">
    <source>
        <dbReference type="ARBA" id="ARBA00013068"/>
    </source>
</evidence>
<dbReference type="Gene3D" id="3.20.20.70">
    <property type="entry name" value="Aldolase class I"/>
    <property type="match status" value="1"/>
</dbReference>
<evidence type="ECO:0000313" key="8">
    <source>
        <dbReference type="Proteomes" id="UP000183144"/>
    </source>
</evidence>
<proteinExistence type="inferred from homology"/>
<dbReference type="InterPro" id="IPR013785">
    <property type="entry name" value="Aldolase_TIM"/>
</dbReference>
<dbReference type="NCBIfam" id="NF033379">
    <property type="entry name" value="FrucBisAld_I"/>
    <property type="match status" value="1"/>
</dbReference>
<comment type="caution">
    <text evidence="7">The sequence shown here is derived from an EMBL/GenBank/DDBJ whole genome shotgun (WGS) entry which is preliminary data.</text>
</comment>
<sequence>MNQNKLAKAAKYLCQPGKGILAADESSGTIEKRFKTINLASTETNRRNWRKLLLTTPGISKFISGVIFYDETLRQKIKRDSKIIAGIKADTGAKPLAAFPGETVTEGLDGLHERLAEYGSLGAQFTKWRAVINLGKGLPTDEAIEANAHVLARFAALSQEVGLVPIVEPEILMEGSHTIQAHAAASKKTLLSVFLKLKQFRVYLPGMLLKTNMVASGLAAKRQAKPKEIARATLAVFKTAVPKTVPGIVFLSGGLSPEAATINLNAINRFGSQPWQLSFSYGRALQGEALAIWHGQNQNKAAAQAVFFKRVKSVALARQGRL</sequence>
<evidence type="ECO:0000256" key="5">
    <source>
        <dbReference type="ARBA" id="ARBA00023239"/>
    </source>
</evidence>
<evidence type="ECO:0000256" key="1">
    <source>
        <dbReference type="ARBA" id="ARBA00004714"/>
    </source>
</evidence>
<dbReference type="InterPro" id="IPR000741">
    <property type="entry name" value="FBA_I"/>
</dbReference>